<sequence>MLRTMRSTIAAALFVAVTPSFVGPAFAKVDMAARILPPPAAPGKAVTPFVAVPAGKIALTHVRVIDGTGTAAQADQTVLIDGAKIIAVQASGDPVPAGYRAIDLTGRSVLPGIVGMHDHQYYIARPNLQPDGRGDDPVMVPQMTFSSPRLYLAMGVTTLRTAGSVEPYTDLNMKRSIDAGTLPGPHMDVTGPYLEGAGSPFIQMHQLADAADAARTVEFWADQGVTSFKAYMNITRAELKAAVEAAHARGIKVTGHLCSVTYPEAIAVGIDDLEHGFWVNTQLDPGKTPDVCSADRGDATLAAMTPDSAAAKALIASLVAHKVAITSTLPVFETASPKYRTLPARQLDLLSVEARTDYLYNRNRSLQYPPQLKAELATAWTNALALERAFVAAGGLLIAGPDPTGAGNVLPGFGDSHEIELLVEAGFAPVEAIKIATLNGATYLGLAAQIGSIAPGKNADLLIVRGDPSVKIGDIANVETVFKDGVGYDSAKLLGSVRGRYGAY</sequence>
<dbReference type="SUPFAM" id="SSF51338">
    <property type="entry name" value="Composite domain of metallo-dependent hydrolases"/>
    <property type="match status" value="1"/>
</dbReference>
<keyword evidence="4" id="KW-1185">Reference proteome</keyword>
<feature type="chain" id="PRO_5046849025" evidence="1">
    <location>
        <begin position="28"/>
        <end position="504"/>
    </location>
</feature>
<dbReference type="PANTHER" id="PTHR43135:SF3">
    <property type="entry name" value="ALPHA-D-RIBOSE 1-METHYLPHOSPHONATE 5-TRIPHOSPHATE DIPHOSPHATASE"/>
    <property type="match status" value="1"/>
</dbReference>
<accession>A0ABQ1H3Q9</accession>
<keyword evidence="1" id="KW-0732">Signal</keyword>
<gene>
    <name evidence="3" type="ORF">GCM10011395_29450</name>
</gene>
<comment type="caution">
    <text evidence="3">The sequence shown here is derived from an EMBL/GenBank/DDBJ whole genome shotgun (WGS) entry which is preliminary data.</text>
</comment>
<evidence type="ECO:0000313" key="3">
    <source>
        <dbReference type="EMBL" id="GGA57136.1"/>
    </source>
</evidence>
<evidence type="ECO:0000259" key="2">
    <source>
        <dbReference type="Pfam" id="PF01979"/>
    </source>
</evidence>
<dbReference type="Pfam" id="PF01979">
    <property type="entry name" value="Amidohydro_1"/>
    <property type="match status" value="1"/>
</dbReference>
<organism evidence="3 4">
    <name type="scientific">Sphingomonas psychrolutea</name>
    <dbReference type="NCBI Taxonomy" id="1259676"/>
    <lineage>
        <taxon>Bacteria</taxon>
        <taxon>Pseudomonadati</taxon>
        <taxon>Pseudomonadota</taxon>
        <taxon>Alphaproteobacteria</taxon>
        <taxon>Sphingomonadales</taxon>
        <taxon>Sphingomonadaceae</taxon>
        <taxon>Sphingomonas</taxon>
    </lineage>
</organism>
<dbReference type="Proteomes" id="UP000618591">
    <property type="component" value="Unassembled WGS sequence"/>
</dbReference>
<dbReference type="InterPro" id="IPR006680">
    <property type="entry name" value="Amidohydro-rel"/>
</dbReference>
<protein>
    <submittedName>
        <fullName evidence="3">Amidohydrolase</fullName>
    </submittedName>
</protein>
<evidence type="ECO:0000313" key="4">
    <source>
        <dbReference type="Proteomes" id="UP000618591"/>
    </source>
</evidence>
<dbReference type="InterPro" id="IPR011059">
    <property type="entry name" value="Metal-dep_hydrolase_composite"/>
</dbReference>
<feature type="signal peptide" evidence="1">
    <location>
        <begin position="1"/>
        <end position="27"/>
    </location>
</feature>
<name>A0ABQ1H3Q9_9SPHN</name>
<dbReference type="EMBL" id="BMDW01000021">
    <property type="protein sequence ID" value="GGA57136.1"/>
    <property type="molecule type" value="Genomic_DNA"/>
</dbReference>
<dbReference type="PANTHER" id="PTHR43135">
    <property type="entry name" value="ALPHA-D-RIBOSE 1-METHYLPHOSPHONATE 5-TRIPHOSPHATE DIPHOSPHATASE"/>
    <property type="match status" value="1"/>
</dbReference>
<dbReference type="InterPro" id="IPR032466">
    <property type="entry name" value="Metal_Hydrolase"/>
</dbReference>
<feature type="domain" description="Amidohydrolase-related" evidence="2">
    <location>
        <begin position="151"/>
        <end position="485"/>
    </location>
</feature>
<reference evidence="4" key="1">
    <citation type="journal article" date="2019" name="Int. J. Syst. Evol. Microbiol.">
        <title>The Global Catalogue of Microorganisms (GCM) 10K type strain sequencing project: providing services to taxonomists for standard genome sequencing and annotation.</title>
        <authorList>
            <consortium name="The Broad Institute Genomics Platform"/>
            <consortium name="The Broad Institute Genome Sequencing Center for Infectious Disease"/>
            <person name="Wu L."/>
            <person name="Ma J."/>
        </authorList>
    </citation>
    <scope>NUCLEOTIDE SEQUENCE [LARGE SCALE GENOMIC DNA]</scope>
    <source>
        <strain evidence="4">CGMCC 1.10106</strain>
    </source>
</reference>
<dbReference type="Gene3D" id="3.40.50.10910">
    <property type="entry name" value="Amidohydrolase"/>
    <property type="match status" value="1"/>
</dbReference>
<dbReference type="InterPro" id="IPR051781">
    <property type="entry name" value="Metallo-dep_Hydrolase"/>
</dbReference>
<dbReference type="Gene3D" id="2.30.40.10">
    <property type="entry name" value="Urease, subunit C, domain 1"/>
    <property type="match status" value="2"/>
</dbReference>
<proteinExistence type="predicted"/>
<dbReference type="Gene3D" id="3.30.110.90">
    <property type="entry name" value="Amidohydrolase"/>
    <property type="match status" value="1"/>
</dbReference>
<evidence type="ECO:0000256" key="1">
    <source>
        <dbReference type="SAM" id="SignalP"/>
    </source>
</evidence>
<dbReference type="SUPFAM" id="SSF51556">
    <property type="entry name" value="Metallo-dependent hydrolases"/>
    <property type="match status" value="1"/>
</dbReference>
<dbReference type="Gene3D" id="3.20.20.140">
    <property type="entry name" value="Metal-dependent hydrolases"/>
    <property type="match status" value="1"/>
</dbReference>